<dbReference type="EMBL" id="JBGBPQ010000002">
    <property type="protein sequence ID" value="KAL1527979.1"/>
    <property type="molecule type" value="Genomic_DNA"/>
</dbReference>
<dbReference type="InterPro" id="IPR018247">
    <property type="entry name" value="EF_Hand_1_Ca_BS"/>
</dbReference>
<accession>A0AB34K6C3</accession>
<dbReference type="InterPro" id="IPR011992">
    <property type="entry name" value="EF-hand-dom_pair"/>
</dbReference>
<reference evidence="4 5" key="1">
    <citation type="journal article" date="2024" name="Science">
        <title>Giant polyketide synthase enzymes in the biosynthesis of giant marine polyether toxins.</title>
        <authorList>
            <person name="Fallon T.R."/>
            <person name="Shende V.V."/>
            <person name="Wierzbicki I.H."/>
            <person name="Pendleton A.L."/>
            <person name="Watervoot N.F."/>
            <person name="Auber R.P."/>
            <person name="Gonzalez D.J."/>
            <person name="Wisecaver J.H."/>
            <person name="Moore B.S."/>
        </authorList>
    </citation>
    <scope>NUCLEOTIDE SEQUENCE [LARGE SCALE GENOMIC DNA]</scope>
    <source>
        <strain evidence="4 5">12B1</strain>
    </source>
</reference>
<proteinExistence type="predicted"/>
<feature type="compositionally biased region" description="Polar residues" evidence="3">
    <location>
        <begin position="38"/>
        <end position="47"/>
    </location>
</feature>
<feature type="region of interest" description="Disordered" evidence="3">
    <location>
        <begin position="1"/>
        <end position="71"/>
    </location>
</feature>
<evidence type="ECO:0000313" key="5">
    <source>
        <dbReference type="Proteomes" id="UP001515480"/>
    </source>
</evidence>
<dbReference type="InterPro" id="IPR052603">
    <property type="entry name" value="EFCB6"/>
</dbReference>
<dbReference type="SUPFAM" id="SSF47473">
    <property type="entry name" value="EF-hand"/>
    <property type="match status" value="2"/>
</dbReference>
<keyword evidence="5" id="KW-1185">Reference proteome</keyword>
<gene>
    <name evidence="4" type="ORF">AB1Y20_009350</name>
</gene>
<dbReference type="PROSITE" id="PS00018">
    <property type="entry name" value="EF_HAND_1"/>
    <property type="match status" value="1"/>
</dbReference>
<keyword evidence="2" id="KW-0175">Coiled coil</keyword>
<dbReference type="PANTHER" id="PTHR20875">
    <property type="entry name" value="EF-HAND CALCIUM-BINDING DOMAIN-CONTAINING PROTEIN 6-RELATED"/>
    <property type="match status" value="1"/>
</dbReference>
<evidence type="ECO:0000256" key="2">
    <source>
        <dbReference type="SAM" id="Coils"/>
    </source>
</evidence>
<dbReference type="Gene3D" id="1.10.238.10">
    <property type="entry name" value="EF-hand"/>
    <property type="match status" value="3"/>
</dbReference>
<feature type="coiled-coil region" evidence="2">
    <location>
        <begin position="489"/>
        <end position="516"/>
    </location>
</feature>
<evidence type="ECO:0008006" key="6">
    <source>
        <dbReference type="Google" id="ProtNLM"/>
    </source>
</evidence>
<comment type="caution">
    <text evidence="4">The sequence shown here is derived from an EMBL/GenBank/DDBJ whole genome shotgun (WGS) entry which is preliminary data.</text>
</comment>
<dbReference type="AlphaFoldDB" id="A0AB34K6C3"/>
<keyword evidence="1" id="KW-0106">Calcium</keyword>
<dbReference type="PANTHER" id="PTHR20875:SF0">
    <property type="entry name" value="GH12158P"/>
    <property type="match status" value="1"/>
</dbReference>
<evidence type="ECO:0000256" key="3">
    <source>
        <dbReference type="SAM" id="MobiDB-lite"/>
    </source>
</evidence>
<organism evidence="4 5">
    <name type="scientific">Prymnesium parvum</name>
    <name type="common">Toxic golden alga</name>
    <dbReference type="NCBI Taxonomy" id="97485"/>
    <lineage>
        <taxon>Eukaryota</taxon>
        <taxon>Haptista</taxon>
        <taxon>Haptophyta</taxon>
        <taxon>Prymnesiophyceae</taxon>
        <taxon>Prymnesiales</taxon>
        <taxon>Prymnesiaceae</taxon>
        <taxon>Prymnesium</taxon>
    </lineage>
</organism>
<evidence type="ECO:0000313" key="4">
    <source>
        <dbReference type="EMBL" id="KAL1527979.1"/>
    </source>
</evidence>
<sequence>MAARRLQRGSGMLGATNRGQSSVLTVDLTRMEEELRASTKQQRSQRAVSFVPPEPPKHKLRPQSAPLGGSRKAVTAADLTRPRVAELLCQTGNPQLIQGDMPKEVRAVQLMRAVGPTDAKSAGTTAHEGELGVAGSTRGRAASARSECGGDAQNTDKLLGVLQSRARTRVSITPLFRAMNVTRAGGVEYTDFVEMMRRLGMRESDQQLLALARRIDKSNVGKIVYADLAAVVTPEEMDDGMITPHLKPFLAIAEGKVPRPTRPFSACAAALSASMPEAPPAMKFAYNTRAGRPGGPPISAWGGTHPCTTDAEAPAPEDPDVVAARKDRARARAEERREIKDRHEVESVFKHIRVRAEIEGSVTGALGELESDSGGIVTKPKLAAALEKMSLKPSDRCLDRIINEVDDVGTGQIHYREFVSKVLSKLDRSREHIGDIGDGDEERGLAGVGYQRARSVSSRSLQHERQTASSRAKRVVPEFLSGREKAEAVAALELLREKLQERYENSRDAFKNLDVDEEATLTYADFESQLQAWMPQLSEGTASRICRRLSFAVVLLDVNGEGIVDVSEFRNVISGTDDNPKTLRAGVARDRDRRQLQDMRNGACGRFGATPASSYGLAAREAMMGVPGSSSYASDAQRFCGGSISLDSKPEFQVADETRKARSKHTRDLRNGYYLQRSQAISAALQAKSENSAERRLNSAFEQRMRYNAAIALEQRSNLRLF</sequence>
<dbReference type="Proteomes" id="UP001515480">
    <property type="component" value="Unassembled WGS sequence"/>
</dbReference>
<evidence type="ECO:0000256" key="1">
    <source>
        <dbReference type="ARBA" id="ARBA00022837"/>
    </source>
</evidence>
<protein>
    <recommendedName>
        <fullName evidence="6">Calmodulin</fullName>
    </recommendedName>
</protein>
<name>A0AB34K6C3_PRYPA</name>